<evidence type="ECO:0000313" key="2">
    <source>
        <dbReference type="EMBL" id="CAF2178821.1"/>
    </source>
</evidence>
<gene>
    <name evidence="2" type="ORF">DARMORV10_A07P27530.1</name>
</gene>
<sequence length="36" mass="4146">EVRTITTKAIRPFIFSPYFELSCLCVLVLINQSNQT</sequence>
<dbReference type="AlphaFoldDB" id="A0A816Z1A0"/>
<name>A0A816Z1A0_BRANA</name>
<reference evidence="2" key="1">
    <citation type="submission" date="2021-01" db="EMBL/GenBank/DDBJ databases">
        <authorList>
            <consortium name="Genoscope - CEA"/>
            <person name="William W."/>
        </authorList>
    </citation>
    <scope>NUCLEOTIDE SEQUENCE</scope>
</reference>
<feature type="transmembrane region" description="Helical" evidence="1">
    <location>
        <begin position="12"/>
        <end position="30"/>
    </location>
</feature>
<keyword evidence="1" id="KW-0472">Membrane</keyword>
<proteinExistence type="predicted"/>
<feature type="non-terminal residue" evidence="2">
    <location>
        <position position="1"/>
    </location>
</feature>
<protein>
    <submittedName>
        <fullName evidence="2">(rape) hypothetical protein</fullName>
    </submittedName>
</protein>
<evidence type="ECO:0000256" key="1">
    <source>
        <dbReference type="SAM" id="Phobius"/>
    </source>
</evidence>
<keyword evidence="1" id="KW-1133">Transmembrane helix</keyword>
<dbReference type="Proteomes" id="UP001295469">
    <property type="component" value="Chromosome A07"/>
</dbReference>
<dbReference type="EMBL" id="HG994361">
    <property type="protein sequence ID" value="CAF2178821.1"/>
    <property type="molecule type" value="Genomic_DNA"/>
</dbReference>
<organism evidence="2">
    <name type="scientific">Brassica napus</name>
    <name type="common">Rape</name>
    <dbReference type="NCBI Taxonomy" id="3708"/>
    <lineage>
        <taxon>Eukaryota</taxon>
        <taxon>Viridiplantae</taxon>
        <taxon>Streptophyta</taxon>
        <taxon>Embryophyta</taxon>
        <taxon>Tracheophyta</taxon>
        <taxon>Spermatophyta</taxon>
        <taxon>Magnoliopsida</taxon>
        <taxon>eudicotyledons</taxon>
        <taxon>Gunneridae</taxon>
        <taxon>Pentapetalae</taxon>
        <taxon>rosids</taxon>
        <taxon>malvids</taxon>
        <taxon>Brassicales</taxon>
        <taxon>Brassicaceae</taxon>
        <taxon>Brassiceae</taxon>
        <taxon>Brassica</taxon>
    </lineage>
</organism>
<keyword evidence="1" id="KW-0812">Transmembrane</keyword>
<accession>A0A816Z1A0</accession>